<protein>
    <recommendedName>
        <fullName evidence="9">Cutinase</fullName>
    </recommendedName>
</protein>
<dbReference type="SMART" id="SM01110">
    <property type="entry name" value="Cutinase"/>
    <property type="match status" value="1"/>
</dbReference>
<organism evidence="7 8">
    <name type="scientific">Mycolicibacterium moriokaense</name>
    <dbReference type="NCBI Taxonomy" id="39691"/>
    <lineage>
        <taxon>Bacteria</taxon>
        <taxon>Bacillati</taxon>
        <taxon>Actinomycetota</taxon>
        <taxon>Actinomycetes</taxon>
        <taxon>Mycobacteriales</taxon>
        <taxon>Mycobacteriaceae</taxon>
        <taxon>Mycolicibacterium</taxon>
    </lineage>
</organism>
<gene>
    <name evidence="7" type="ORF">C8E89_13224</name>
</gene>
<reference evidence="8" key="1">
    <citation type="submission" date="2018-05" db="EMBL/GenBank/DDBJ databases">
        <authorList>
            <person name="Deangelis K."/>
            <person name="Huntemann M."/>
            <person name="Clum A."/>
            <person name="Pillay M."/>
            <person name="Palaniappan K."/>
            <person name="Varghese N."/>
            <person name="Mikhailova N."/>
            <person name="Stamatis D."/>
            <person name="Reddy T."/>
            <person name="Daum C."/>
            <person name="Shapiro N."/>
            <person name="Ivanova N."/>
            <person name="Kyrpides N."/>
            <person name="Woyke T."/>
        </authorList>
    </citation>
    <scope>NUCLEOTIDE SEQUENCE [LARGE SCALE GENOMIC DNA]</scope>
    <source>
        <strain evidence="8">GAS496</strain>
    </source>
</reference>
<feature type="chain" id="PRO_5016412656" description="Cutinase" evidence="6">
    <location>
        <begin position="30"/>
        <end position="313"/>
    </location>
</feature>
<sequence length="313" mass="31542">MFRRIATLGCAAAVAGTAFVGLAAGTANAAAGCPDVHWIGAAGSGERDGADLTTYNGMGRVVDESLNDLAAELRQDGRSITAEAVDYPAVPVPDQDGGVGQWLGFMGSVDAGTAALANQYNAFVGQCPTSKVVLAGYSQGAMVVHRNLQALAASPNLTAVLLVADGDRRPDDPTFNLGTVSGIPKRGKGVAQDWPILAHAPASLTPAIGAHTISVCNLNDAVCDYNSGADDSKSAYAQRVAVHKSYGVSQTQGLGWTAPLYFLLGPSPKAPQGPLPGPDPLAITSTTAPAGSSNAASTATMASTAPAADSPAR</sequence>
<comment type="similarity">
    <text evidence="1">Belongs to the cutinase family.</text>
</comment>
<evidence type="ECO:0000256" key="3">
    <source>
        <dbReference type="ARBA" id="ARBA00022801"/>
    </source>
</evidence>
<evidence type="ECO:0000313" key="8">
    <source>
        <dbReference type="Proteomes" id="UP000247781"/>
    </source>
</evidence>
<keyword evidence="2" id="KW-0719">Serine esterase</keyword>
<proteinExistence type="inferred from homology"/>
<evidence type="ECO:0000256" key="1">
    <source>
        <dbReference type="ARBA" id="ARBA00007534"/>
    </source>
</evidence>
<evidence type="ECO:0000256" key="5">
    <source>
        <dbReference type="SAM" id="MobiDB-lite"/>
    </source>
</evidence>
<comment type="caution">
    <text evidence="7">The sequence shown here is derived from an EMBL/GenBank/DDBJ whole genome shotgun (WGS) entry which is preliminary data.</text>
</comment>
<keyword evidence="8" id="KW-1185">Reference proteome</keyword>
<dbReference type="Pfam" id="PF01083">
    <property type="entry name" value="Cutinase"/>
    <property type="match status" value="1"/>
</dbReference>
<dbReference type="AlphaFoldDB" id="A0A318H7W0"/>
<keyword evidence="6" id="KW-0732">Signal</keyword>
<dbReference type="RefSeq" id="WP_235658563.1">
    <property type="nucleotide sequence ID" value="NZ_QJJU01000032.1"/>
</dbReference>
<dbReference type="PROSITE" id="PS51257">
    <property type="entry name" value="PROKAR_LIPOPROTEIN"/>
    <property type="match status" value="1"/>
</dbReference>
<feature type="compositionally biased region" description="Pro residues" evidence="5">
    <location>
        <begin position="270"/>
        <end position="279"/>
    </location>
</feature>
<reference evidence="7 8" key="2">
    <citation type="submission" date="2018-06" db="EMBL/GenBank/DDBJ databases">
        <title>Sequencing of bacterial isolates from soil warming experiment in Harvard Forest, Massachusetts, USA.</title>
        <authorList>
            <person name="Deangelis K.PhD."/>
        </authorList>
    </citation>
    <scope>NUCLEOTIDE SEQUENCE [LARGE SCALE GENOMIC DNA]</scope>
    <source>
        <strain evidence="7 8">GAS496</strain>
    </source>
</reference>
<keyword evidence="3" id="KW-0378">Hydrolase</keyword>
<evidence type="ECO:0008006" key="9">
    <source>
        <dbReference type="Google" id="ProtNLM"/>
    </source>
</evidence>
<dbReference type="SUPFAM" id="SSF53474">
    <property type="entry name" value="alpha/beta-Hydrolases"/>
    <property type="match status" value="1"/>
</dbReference>
<evidence type="ECO:0000313" key="7">
    <source>
        <dbReference type="EMBL" id="PXX00824.1"/>
    </source>
</evidence>
<evidence type="ECO:0000256" key="6">
    <source>
        <dbReference type="SAM" id="SignalP"/>
    </source>
</evidence>
<feature type="signal peptide" evidence="6">
    <location>
        <begin position="1"/>
        <end position="29"/>
    </location>
</feature>
<name>A0A318H7W0_9MYCO</name>
<dbReference type="InterPro" id="IPR029058">
    <property type="entry name" value="AB_hydrolase_fold"/>
</dbReference>
<evidence type="ECO:0000256" key="4">
    <source>
        <dbReference type="ARBA" id="ARBA00023157"/>
    </source>
</evidence>
<feature type="region of interest" description="Disordered" evidence="5">
    <location>
        <begin position="270"/>
        <end position="313"/>
    </location>
</feature>
<dbReference type="PANTHER" id="PTHR33630:SF9">
    <property type="entry name" value="CUTINASE 4"/>
    <property type="match status" value="1"/>
</dbReference>
<dbReference type="InterPro" id="IPR000675">
    <property type="entry name" value="Cutinase/axe"/>
</dbReference>
<keyword evidence="4" id="KW-1015">Disulfide bond</keyword>
<accession>A0A318H7W0</accession>
<dbReference type="EMBL" id="QJJU01000032">
    <property type="protein sequence ID" value="PXX00824.1"/>
    <property type="molecule type" value="Genomic_DNA"/>
</dbReference>
<dbReference type="GO" id="GO:0052689">
    <property type="term" value="F:carboxylic ester hydrolase activity"/>
    <property type="evidence" value="ECO:0007669"/>
    <property type="project" value="UniProtKB-KW"/>
</dbReference>
<feature type="compositionally biased region" description="Low complexity" evidence="5">
    <location>
        <begin position="284"/>
        <end position="313"/>
    </location>
</feature>
<dbReference type="Gene3D" id="3.40.50.1820">
    <property type="entry name" value="alpha/beta hydrolase"/>
    <property type="match status" value="1"/>
</dbReference>
<evidence type="ECO:0000256" key="2">
    <source>
        <dbReference type="ARBA" id="ARBA00022487"/>
    </source>
</evidence>
<dbReference type="PANTHER" id="PTHR33630">
    <property type="entry name" value="CUTINASE RV1984C-RELATED-RELATED"/>
    <property type="match status" value="1"/>
</dbReference>
<dbReference type="Proteomes" id="UP000247781">
    <property type="component" value="Unassembled WGS sequence"/>
</dbReference>